<gene>
    <name evidence="2" type="ORF">TCNE_LOCUS6963</name>
</gene>
<accession>A0A183UEP3</accession>
<dbReference type="Proteomes" id="UP000050794">
    <property type="component" value="Unassembled WGS sequence"/>
</dbReference>
<organism evidence="3 4">
    <name type="scientific">Toxocara canis</name>
    <name type="common">Canine roundworm</name>
    <dbReference type="NCBI Taxonomy" id="6265"/>
    <lineage>
        <taxon>Eukaryota</taxon>
        <taxon>Metazoa</taxon>
        <taxon>Ecdysozoa</taxon>
        <taxon>Nematoda</taxon>
        <taxon>Chromadorea</taxon>
        <taxon>Rhabditida</taxon>
        <taxon>Spirurina</taxon>
        <taxon>Ascaridomorpha</taxon>
        <taxon>Ascaridoidea</taxon>
        <taxon>Toxocaridae</taxon>
        <taxon>Toxocara</taxon>
    </lineage>
</organism>
<dbReference type="WBParaSite" id="TCNE_0000696301-mRNA-1">
    <property type="protein sequence ID" value="TCNE_0000696301-mRNA-1"/>
    <property type="gene ID" value="TCNE_0000696301"/>
</dbReference>
<keyword evidence="3" id="KW-1185">Reference proteome</keyword>
<evidence type="ECO:0000313" key="3">
    <source>
        <dbReference type="Proteomes" id="UP000050794"/>
    </source>
</evidence>
<sequence length="102" mass="11485">MSTLLQVLQQLSHIRSLQHSRDCQAAEEIETFRSLGSPSCNSDLTTVPVDEHAAMVHEDHCLDPPESSPSNDSHDSLTIRHHCHLASHDHRYPLDRVSDRPT</sequence>
<dbReference type="AlphaFoldDB" id="A0A183UEP3"/>
<evidence type="ECO:0000313" key="4">
    <source>
        <dbReference type="WBParaSite" id="TCNE_0000696301-mRNA-1"/>
    </source>
</evidence>
<dbReference type="EMBL" id="UYWY01019587">
    <property type="protein sequence ID" value="VDM38284.1"/>
    <property type="molecule type" value="Genomic_DNA"/>
</dbReference>
<evidence type="ECO:0000256" key="1">
    <source>
        <dbReference type="SAM" id="MobiDB-lite"/>
    </source>
</evidence>
<reference evidence="2 3" key="2">
    <citation type="submission" date="2018-11" db="EMBL/GenBank/DDBJ databases">
        <authorList>
            <consortium name="Pathogen Informatics"/>
        </authorList>
    </citation>
    <scope>NUCLEOTIDE SEQUENCE [LARGE SCALE GENOMIC DNA]</scope>
</reference>
<name>A0A183UEP3_TOXCA</name>
<proteinExistence type="predicted"/>
<reference evidence="4" key="1">
    <citation type="submission" date="2016-06" db="UniProtKB">
        <authorList>
            <consortium name="WormBaseParasite"/>
        </authorList>
    </citation>
    <scope>IDENTIFICATION</scope>
</reference>
<protein>
    <submittedName>
        <fullName evidence="2 4">Uncharacterized protein</fullName>
    </submittedName>
</protein>
<feature type="region of interest" description="Disordered" evidence="1">
    <location>
        <begin position="60"/>
        <end position="79"/>
    </location>
</feature>
<evidence type="ECO:0000313" key="2">
    <source>
        <dbReference type="EMBL" id="VDM38284.1"/>
    </source>
</evidence>